<dbReference type="EMBL" id="JASJQH010001740">
    <property type="protein sequence ID" value="KAK9760865.1"/>
    <property type="molecule type" value="Genomic_DNA"/>
</dbReference>
<dbReference type="PROSITE" id="PS50005">
    <property type="entry name" value="TPR"/>
    <property type="match status" value="1"/>
</dbReference>
<dbReference type="Gene3D" id="1.25.40.10">
    <property type="entry name" value="Tetratricopeptide repeat domain"/>
    <property type="match status" value="1"/>
</dbReference>
<accession>A0ABR2WH82</accession>
<reference evidence="4 5" key="1">
    <citation type="submission" date="2023-04" db="EMBL/GenBank/DDBJ databases">
        <title>Genome of Basidiobolus ranarum AG-B5.</title>
        <authorList>
            <person name="Stajich J.E."/>
            <person name="Carter-House D."/>
            <person name="Gryganskyi A."/>
        </authorList>
    </citation>
    <scope>NUCLEOTIDE SEQUENCE [LARGE SCALE GENOMIC DNA]</scope>
    <source>
        <strain evidence="4 5">AG-B5</strain>
    </source>
</reference>
<sequence>MCKIDFHSIHSSSFSQSSAASDGMLYRITCRANELFERHCYKEAITEYTRALIKSKPAIDETGATDFIALIFANRSGAYCMLRQFEEAYKDAEIVIRLKPEWSQGYFRAGESLLGLRRYKEACLSYEKTLILDPKCQEARLNLLRSRFHKENGEMGT</sequence>
<comment type="caution">
    <text evidence="4">The sequence shown here is derived from an EMBL/GenBank/DDBJ whole genome shotgun (WGS) entry which is preliminary data.</text>
</comment>
<keyword evidence="5" id="KW-1185">Reference proteome</keyword>
<keyword evidence="2 3" id="KW-0802">TPR repeat</keyword>
<dbReference type="SUPFAM" id="SSF48452">
    <property type="entry name" value="TPR-like"/>
    <property type="match status" value="1"/>
</dbReference>
<name>A0ABR2WH82_9FUNG</name>
<dbReference type="InterPro" id="IPR019734">
    <property type="entry name" value="TPR_rpt"/>
</dbReference>
<evidence type="ECO:0000256" key="2">
    <source>
        <dbReference type="ARBA" id="ARBA00022803"/>
    </source>
</evidence>
<organism evidence="4 5">
    <name type="scientific">Basidiobolus ranarum</name>
    <dbReference type="NCBI Taxonomy" id="34480"/>
    <lineage>
        <taxon>Eukaryota</taxon>
        <taxon>Fungi</taxon>
        <taxon>Fungi incertae sedis</taxon>
        <taxon>Zoopagomycota</taxon>
        <taxon>Entomophthoromycotina</taxon>
        <taxon>Basidiobolomycetes</taxon>
        <taxon>Basidiobolales</taxon>
        <taxon>Basidiobolaceae</taxon>
        <taxon>Basidiobolus</taxon>
    </lineage>
</organism>
<proteinExistence type="predicted"/>
<evidence type="ECO:0000313" key="4">
    <source>
        <dbReference type="EMBL" id="KAK9760865.1"/>
    </source>
</evidence>
<gene>
    <name evidence="4" type="ORF">K7432_014693</name>
</gene>
<dbReference type="PANTHER" id="PTHR22904">
    <property type="entry name" value="TPR REPEAT CONTAINING PROTEIN"/>
    <property type="match status" value="1"/>
</dbReference>
<dbReference type="InterPro" id="IPR011990">
    <property type="entry name" value="TPR-like_helical_dom_sf"/>
</dbReference>
<dbReference type="SMART" id="SM00028">
    <property type="entry name" value="TPR"/>
    <property type="match status" value="2"/>
</dbReference>
<evidence type="ECO:0000256" key="3">
    <source>
        <dbReference type="PROSITE-ProRule" id="PRU00339"/>
    </source>
</evidence>
<dbReference type="PANTHER" id="PTHR22904:SF523">
    <property type="entry name" value="STRESS-INDUCED-PHOSPHOPROTEIN 1"/>
    <property type="match status" value="1"/>
</dbReference>
<keyword evidence="1" id="KW-0677">Repeat</keyword>
<protein>
    <submittedName>
        <fullName evidence="4">Uncharacterized protein</fullName>
    </submittedName>
</protein>
<dbReference type="Proteomes" id="UP001479436">
    <property type="component" value="Unassembled WGS sequence"/>
</dbReference>
<feature type="repeat" description="TPR" evidence="3">
    <location>
        <begin position="103"/>
        <end position="136"/>
    </location>
</feature>
<evidence type="ECO:0000256" key="1">
    <source>
        <dbReference type="ARBA" id="ARBA00022737"/>
    </source>
</evidence>
<evidence type="ECO:0000313" key="5">
    <source>
        <dbReference type="Proteomes" id="UP001479436"/>
    </source>
</evidence>